<accession>D7G797</accession>
<keyword evidence="6 13" id="KW-0328">Glycosyltransferase</keyword>
<comment type="catalytic activity">
    <reaction evidence="10">
        <text>a 1,2-diacyl-3-O-(beta-D-galactosyl)-sn-glycerol + UDP-alpha-D-galactose = a 1,2-diacyl-3-O-[alpha-D-galactosyl-(1-&gt;6)-beta-D-galactosyl]-sn-glycerol + UDP + H(+)</text>
        <dbReference type="Rhea" id="RHEA:10520"/>
        <dbReference type="ChEBI" id="CHEBI:15378"/>
        <dbReference type="ChEBI" id="CHEBI:17615"/>
        <dbReference type="ChEBI" id="CHEBI:28396"/>
        <dbReference type="ChEBI" id="CHEBI:58223"/>
        <dbReference type="ChEBI" id="CHEBI:66914"/>
        <dbReference type="EC" id="2.4.1.241"/>
    </reaction>
</comment>
<feature type="region of interest" description="Disordered" evidence="11">
    <location>
        <begin position="519"/>
        <end position="564"/>
    </location>
</feature>
<sequence length="564" mass="62888">MSGSSETPMGVVAASQQQQHPVAAMARDLFHPLARERRLARKAAAEQVLIPETDITNSRVRVWVVTTACLPWMTGTSINPLLRAAFLARGRDADMVTLMVPFLSLEDQPKNRTMAAGVSQQRNNEINPQVFPRGVTFDTPEEQEVWVRNWLEDAGLARESERLRLVFYPGRYHKDYGSIFPMGDLTLMIPPEEADICILEEPEHLNWYRAPGRSWRRTFKHVVGVVHTNYLAYSSGYSVWGPVLTFMLRYMNIIMARAYCHKIIKLSGVIQSLAPEKETVCNVHGVRQKFLDVGQEYAHKPRAGGAYFIGKSLWAKGYDRLINLLEYNNKRLGRAFHMDVYGSGPDREAIEAKSCEKGCDITFFPATDHSELGDYSVFINPSVSEVLCTTVAEALAMGKWVVCARHSSNEFFFQFPNCLPFDSEEDFAACVSWALRHDPEDLTPALRHKLSWAAATERLADAAVMNVGERKRQKPVADGFFTVAHAAAGSGPTGDLFRLVAGADSAAWQNKWVNEQRRLEKEAERSQQAGHERQVSATDGVEDNGSSRSSSIDMVANAAAVASA</sequence>
<dbReference type="GO" id="GO:0016020">
    <property type="term" value="C:membrane"/>
    <property type="evidence" value="ECO:0007669"/>
    <property type="project" value="UniProtKB-SubCell"/>
</dbReference>
<dbReference type="CDD" id="cd01635">
    <property type="entry name" value="Glycosyltransferase_GTB-type"/>
    <property type="match status" value="1"/>
</dbReference>
<dbReference type="eggNOG" id="ENOG502QQ73">
    <property type="taxonomic scope" value="Eukaryota"/>
</dbReference>
<keyword evidence="4" id="KW-0150">Chloroplast</keyword>
<dbReference type="GO" id="GO:0009507">
    <property type="term" value="C:chloroplast"/>
    <property type="evidence" value="ECO:0007669"/>
    <property type="project" value="UniProtKB-SubCell"/>
</dbReference>
<proteinExistence type="inferred from homology"/>
<evidence type="ECO:0000256" key="8">
    <source>
        <dbReference type="ARBA" id="ARBA00023136"/>
    </source>
</evidence>
<dbReference type="PANTHER" id="PTHR46132:SF1">
    <property type="entry name" value="DIGALACTOSYLDIACYLGLYCEROL SYNTHASE 2, CHLOROPLASTIC"/>
    <property type="match status" value="1"/>
</dbReference>
<evidence type="ECO:0000256" key="9">
    <source>
        <dbReference type="ARBA" id="ARBA00024055"/>
    </source>
</evidence>
<evidence type="ECO:0000256" key="3">
    <source>
        <dbReference type="ARBA" id="ARBA00009481"/>
    </source>
</evidence>
<evidence type="ECO:0000256" key="1">
    <source>
        <dbReference type="ARBA" id="ARBA00004229"/>
    </source>
</evidence>
<feature type="domain" description="Glycosyl transferase family 1" evidence="12">
    <location>
        <begin position="307"/>
        <end position="408"/>
    </location>
</feature>
<evidence type="ECO:0000259" key="12">
    <source>
        <dbReference type="Pfam" id="PF00534"/>
    </source>
</evidence>
<evidence type="ECO:0000256" key="7">
    <source>
        <dbReference type="ARBA" id="ARBA00022679"/>
    </source>
</evidence>
<dbReference type="InParanoid" id="D7G797"/>
<keyword evidence="8" id="KW-0472">Membrane</keyword>
<dbReference type="InterPro" id="IPR001296">
    <property type="entry name" value="Glyco_trans_1"/>
</dbReference>
<gene>
    <name evidence="13" type="ORF">Esi_0080_0028</name>
</gene>
<dbReference type="Gene3D" id="3.40.50.2000">
    <property type="entry name" value="Glycogen Phosphorylase B"/>
    <property type="match status" value="1"/>
</dbReference>
<dbReference type="Pfam" id="PF00534">
    <property type="entry name" value="Glycos_transf_1"/>
    <property type="match status" value="1"/>
</dbReference>
<keyword evidence="5" id="KW-0934">Plastid</keyword>
<keyword evidence="14" id="KW-1185">Reference proteome</keyword>
<feature type="compositionally biased region" description="Basic and acidic residues" evidence="11">
    <location>
        <begin position="519"/>
        <end position="534"/>
    </location>
</feature>
<protein>
    <recommendedName>
        <fullName evidence="9">digalactosyldiacylglycerol synthase</fullName>
        <ecNumber evidence="9">2.4.1.241</ecNumber>
    </recommendedName>
</protein>
<dbReference type="InterPro" id="IPR044525">
    <property type="entry name" value="DGDG1/2"/>
</dbReference>
<reference evidence="13 14" key="1">
    <citation type="journal article" date="2010" name="Nature">
        <title>The Ectocarpus genome and the independent evolution of multicellularity in brown algae.</title>
        <authorList>
            <person name="Cock J.M."/>
            <person name="Sterck L."/>
            <person name="Rouze P."/>
            <person name="Scornet D."/>
            <person name="Allen A.E."/>
            <person name="Amoutzias G."/>
            <person name="Anthouard V."/>
            <person name="Artiguenave F."/>
            <person name="Aury J.M."/>
            <person name="Badger J.H."/>
            <person name="Beszteri B."/>
            <person name="Billiau K."/>
            <person name="Bonnet E."/>
            <person name="Bothwell J.H."/>
            <person name="Bowler C."/>
            <person name="Boyen C."/>
            <person name="Brownlee C."/>
            <person name="Carrano C.J."/>
            <person name="Charrier B."/>
            <person name="Cho G.Y."/>
            <person name="Coelho S.M."/>
            <person name="Collen J."/>
            <person name="Corre E."/>
            <person name="Da Silva C."/>
            <person name="Delage L."/>
            <person name="Delaroque N."/>
            <person name="Dittami S.M."/>
            <person name="Doulbeau S."/>
            <person name="Elias M."/>
            <person name="Farnham G."/>
            <person name="Gachon C.M."/>
            <person name="Gschloessl B."/>
            <person name="Heesch S."/>
            <person name="Jabbari K."/>
            <person name="Jubin C."/>
            <person name="Kawai H."/>
            <person name="Kimura K."/>
            <person name="Kloareg B."/>
            <person name="Kupper F.C."/>
            <person name="Lang D."/>
            <person name="Le Bail A."/>
            <person name="Leblanc C."/>
            <person name="Lerouge P."/>
            <person name="Lohr M."/>
            <person name="Lopez P.J."/>
            <person name="Martens C."/>
            <person name="Maumus F."/>
            <person name="Michel G."/>
            <person name="Miranda-Saavedra D."/>
            <person name="Morales J."/>
            <person name="Moreau H."/>
            <person name="Motomura T."/>
            <person name="Nagasato C."/>
            <person name="Napoli C.A."/>
            <person name="Nelson D.R."/>
            <person name="Nyvall-Collen P."/>
            <person name="Peters A.F."/>
            <person name="Pommier C."/>
            <person name="Potin P."/>
            <person name="Poulain J."/>
            <person name="Quesneville H."/>
            <person name="Read B."/>
            <person name="Rensing S.A."/>
            <person name="Ritter A."/>
            <person name="Rousvoal S."/>
            <person name="Samanta M."/>
            <person name="Samson G."/>
            <person name="Schroeder D.C."/>
            <person name="Segurens B."/>
            <person name="Strittmatter M."/>
            <person name="Tonon T."/>
            <person name="Tregear J.W."/>
            <person name="Valentin K."/>
            <person name="von Dassow P."/>
            <person name="Yamagishi T."/>
            <person name="Van de Peer Y."/>
            <person name="Wincker P."/>
        </authorList>
    </citation>
    <scope>NUCLEOTIDE SEQUENCE [LARGE SCALE GENOMIC DNA]</scope>
    <source>
        <strain evidence="14">Ec32 / CCAP1310/4</strain>
    </source>
</reference>
<evidence type="ECO:0000256" key="2">
    <source>
        <dbReference type="ARBA" id="ARBA00004370"/>
    </source>
</evidence>
<dbReference type="GO" id="GO:0046481">
    <property type="term" value="F:digalactosyldiacylglycerol synthase activity"/>
    <property type="evidence" value="ECO:0007669"/>
    <property type="project" value="UniProtKB-EC"/>
</dbReference>
<evidence type="ECO:0000313" key="14">
    <source>
        <dbReference type="Proteomes" id="UP000002630"/>
    </source>
</evidence>
<evidence type="ECO:0000256" key="10">
    <source>
        <dbReference type="ARBA" id="ARBA00048651"/>
    </source>
</evidence>
<comment type="similarity">
    <text evidence="3">Belongs to the glycosyltransferase group 1 family. Glycosyltransferase 4 subfamily.</text>
</comment>
<dbReference type="EC" id="2.4.1.241" evidence="9"/>
<evidence type="ECO:0000256" key="4">
    <source>
        <dbReference type="ARBA" id="ARBA00022528"/>
    </source>
</evidence>
<dbReference type="Proteomes" id="UP000002630">
    <property type="component" value="Linkage Group LG28"/>
</dbReference>
<dbReference type="AlphaFoldDB" id="D7G797"/>
<dbReference type="PANTHER" id="PTHR46132">
    <property type="entry name" value="DIGALACTOSYLDIACYLGLYCEROL SYNTHASE 2, CHLOROPLASTIC"/>
    <property type="match status" value="1"/>
</dbReference>
<dbReference type="OMA" id="FHHGKKW"/>
<dbReference type="EMBL" id="FN649036">
    <property type="protein sequence ID" value="CBJ27648.1"/>
    <property type="molecule type" value="Genomic_DNA"/>
</dbReference>
<dbReference type="SUPFAM" id="SSF53756">
    <property type="entry name" value="UDP-Glycosyltransferase/glycogen phosphorylase"/>
    <property type="match status" value="1"/>
</dbReference>
<name>D7G797_ECTSI</name>
<organism evidence="13 14">
    <name type="scientific">Ectocarpus siliculosus</name>
    <name type="common">Brown alga</name>
    <name type="synonym">Conferva siliculosa</name>
    <dbReference type="NCBI Taxonomy" id="2880"/>
    <lineage>
        <taxon>Eukaryota</taxon>
        <taxon>Sar</taxon>
        <taxon>Stramenopiles</taxon>
        <taxon>Ochrophyta</taxon>
        <taxon>PX clade</taxon>
        <taxon>Phaeophyceae</taxon>
        <taxon>Ectocarpales</taxon>
        <taxon>Ectocarpaceae</taxon>
        <taxon>Ectocarpus</taxon>
    </lineage>
</organism>
<keyword evidence="7 13" id="KW-0808">Transferase</keyword>
<comment type="subcellular location">
    <subcellularLocation>
        <location evidence="2">Membrane</location>
    </subcellularLocation>
    <subcellularLocation>
        <location evidence="1">Plastid</location>
        <location evidence="1">Chloroplast</location>
    </subcellularLocation>
</comment>
<evidence type="ECO:0000256" key="6">
    <source>
        <dbReference type="ARBA" id="ARBA00022676"/>
    </source>
</evidence>
<evidence type="ECO:0000313" key="13">
    <source>
        <dbReference type="EMBL" id="CBJ27648.1"/>
    </source>
</evidence>
<evidence type="ECO:0000256" key="5">
    <source>
        <dbReference type="ARBA" id="ARBA00022640"/>
    </source>
</evidence>
<feature type="compositionally biased region" description="Low complexity" evidence="11">
    <location>
        <begin position="555"/>
        <end position="564"/>
    </location>
</feature>
<evidence type="ECO:0000256" key="11">
    <source>
        <dbReference type="SAM" id="MobiDB-lite"/>
    </source>
</evidence>
<dbReference type="EMBL" id="FN649753">
    <property type="protein sequence ID" value="CBJ27648.1"/>
    <property type="molecule type" value="Genomic_DNA"/>
</dbReference>
<dbReference type="OrthoDB" id="44480at2759"/>
<dbReference type="STRING" id="2880.D7G797"/>